<dbReference type="PANTHER" id="PTHR28204:SF1">
    <property type="entry name" value="MITOCHONDRIAL DISTRIBUTION AND MORPHOLOGY PROTEIN 12"/>
    <property type="match status" value="1"/>
</dbReference>
<accession>A0A0L6UFZ2</accession>
<gene>
    <name evidence="2" type="ORF">VP01_7006g1</name>
</gene>
<evidence type="ECO:0000313" key="2">
    <source>
        <dbReference type="EMBL" id="KNZ46720.1"/>
    </source>
</evidence>
<dbReference type="Proteomes" id="UP000037035">
    <property type="component" value="Unassembled WGS sequence"/>
</dbReference>
<dbReference type="GO" id="GO:0015914">
    <property type="term" value="P:phospholipid transport"/>
    <property type="evidence" value="ECO:0007669"/>
    <property type="project" value="TreeGrafter"/>
</dbReference>
<dbReference type="GO" id="GO:0007005">
    <property type="term" value="P:mitochondrion organization"/>
    <property type="evidence" value="ECO:0007669"/>
    <property type="project" value="InterPro"/>
</dbReference>
<protein>
    <submittedName>
        <fullName evidence="2">Uncharacterized protein</fullName>
    </submittedName>
</protein>
<dbReference type="PANTHER" id="PTHR28204">
    <property type="entry name" value="MITOCHONDRIAL DISTRIBUTION AND MORPHOLOGY PROTEIN 12"/>
    <property type="match status" value="1"/>
</dbReference>
<sequence length="135" mass="15205">MTTKVICKSLWVLPMKANVYKTKSLSIVTGAVSCPDPKKDKDNSRLFAKMNEDAYVKIIQHISQNVLALVSSMLPPSNKFDGYSLWQLLKSKYAGNDLTSQTTALKLFLSLKFNNFKTFLSSVRSTQQDCWSSIQ</sequence>
<dbReference type="EMBL" id="LAVV01012391">
    <property type="protein sequence ID" value="KNZ46720.1"/>
    <property type="molecule type" value="Genomic_DNA"/>
</dbReference>
<comment type="caution">
    <text evidence="2">The sequence shown here is derived from an EMBL/GenBank/DDBJ whole genome shotgun (WGS) entry which is preliminary data.</text>
</comment>
<dbReference type="PROSITE" id="PS51257">
    <property type="entry name" value="PROKAR_LIPOPROTEIN"/>
    <property type="match status" value="1"/>
</dbReference>
<proteinExistence type="predicted"/>
<dbReference type="InterPro" id="IPR027532">
    <property type="entry name" value="Mdm12"/>
</dbReference>
<keyword evidence="3" id="KW-1185">Reference proteome</keyword>
<organism evidence="2 3">
    <name type="scientific">Puccinia sorghi</name>
    <dbReference type="NCBI Taxonomy" id="27349"/>
    <lineage>
        <taxon>Eukaryota</taxon>
        <taxon>Fungi</taxon>
        <taxon>Dikarya</taxon>
        <taxon>Basidiomycota</taxon>
        <taxon>Pucciniomycotina</taxon>
        <taxon>Pucciniomycetes</taxon>
        <taxon>Pucciniales</taxon>
        <taxon>Pucciniaceae</taxon>
        <taxon>Puccinia</taxon>
    </lineage>
</organism>
<reference evidence="2 3" key="1">
    <citation type="submission" date="2015-08" db="EMBL/GenBank/DDBJ databases">
        <title>Next Generation Sequencing and Analysis of the Genome of Puccinia sorghi L Schw, the Causal Agent of Maize Common Rust.</title>
        <authorList>
            <person name="Rochi L."/>
            <person name="Burguener G."/>
            <person name="Darino M."/>
            <person name="Turjanski A."/>
            <person name="Kreff E."/>
            <person name="Dieguez M.J."/>
            <person name="Sacco F."/>
        </authorList>
    </citation>
    <scope>NUCLEOTIDE SEQUENCE [LARGE SCALE GENOMIC DNA]</scope>
    <source>
        <strain evidence="2 3">RO10H11247</strain>
    </source>
</reference>
<dbReference type="GO" id="GO:1990456">
    <property type="term" value="P:mitochondrion-endoplasmic reticulum membrane tethering"/>
    <property type="evidence" value="ECO:0007669"/>
    <property type="project" value="TreeGrafter"/>
</dbReference>
<evidence type="ECO:0000313" key="3">
    <source>
        <dbReference type="Proteomes" id="UP000037035"/>
    </source>
</evidence>
<keyword evidence="1" id="KW-0256">Endoplasmic reticulum</keyword>
<dbReference type="VEuPathDB" id="FungiDB:VP01_7006g1"/>
<dbReference type="GO" id="GO:0032865">
    <property type="term" value="C:ERMES complex"/>
    <property type="evidence" value="ECO:0007669"/>
    <property type="project" value="InterPro"/>
</dbReference>
<name>A0A0L6UFZ2_9BASI</name>
<dbReference type="AlphaFoldDB" id="A0A0L6UFZ2"/>
<evidence type="ECO:0000256" key="1">
    <source>
        <dbReference type="ARBA" id="ARBA00022824"/>
    </source>
</evidence>
<dbReference type="OrthoDB" id="413361at2759"/>